<dbReference type="Pfam" id="PF07993">
    <property type="entry name" value="NAD_binding_4"/>
    <property type="match status" value="1"/>
</dbReference>
<dbReference type="InterPro" id="IPR000873">
    <property type="entry name" value="AMP-dep_synth/lig_dom"/>
</dbReference>
<dbReference type="AlphaFoldDB" id="A0A9P4W7D6"/>
<feature type="domain" description="Carrier" evidence="3">
    <location>
        <begin position="322"/>
        <end position="400"/>
    </location>
</feature>
<evidence type="ECO:0000313" key="5">
    <source>
        <dbReference type="Proteomes" id="UP000801428"/>
    </source>
</evidence>
<keyword evidence="2" id="KW-0597">Phosphoprotein</keyword>
<dbReference type="OrthoDB" id="429813at2759"/>
<dbReference type="Gene3D" id="3.40.50.12780">
    <property type="entry name" value="N-terminal domain of ligase-like"/>
    <property type="match status" value="1"/>
</dbReference>
<dbReference type="PROSITE" id="PS00012">
    <property type="entry name" value="PHOSPHOPANTETHEINE"/>
    <property type="match status" value="1"/>
</dbReference>
<evidence type="ECO:0000259" key="3">
    <source>
        <dbReference type="PROSITE" id="PS50075"/>
    </source>
</evidence>
<dbReference type="Proteomes" id="UP000801428">
    <property type="component" value="Unassembled WGS sequence"/>
</dbReference>
<name>A0A9P4W7D6_CURKU</name>
<dbReference type="InterPro" id="IPR020806">
    <property type="entry name" value="PKS_PP-bd"/>
</dbReference>
<dbReference type="SUPFAM" id="SSF56801">
    <property type="entry name" value="Acetyl-CoA synthetase-like"/>
    <property type="match status" value="1"/>
</dbReference>
<protein>
    <submittedName>
        <fullName evidence="4">Secondary metabolism biosynthetic enzyme</fullName>
    </submittedName>
</protein>
<dbReference type="Gene3D" id="3.40.50.720">
    <property type="entry name" value="NAD(P)-binding Rossmann-like Domain"/>
    <property type="match status" value="1"/>
</dbReference>
<dbReference type="EMBL" id="SWKU01000039">
    <property type="protein sequence ID" value="KAF2994608.1"/>
    <property type="molecule type" value="Genomic_DNA"/>
</dbReference>
<dbReference type="PANTHER" id="PTHR43439:SF2">
    <property type="entry name" value="ENZYME, PUTATIVE (JCVI)-RELATED"/>
    <property type="match status" value="1"/>
</dbReference>
<dbReference type="PANTHER" id="PTHR43439">
    <property type="entry name" value="PHENYLACETATE-COENZYME A LIGASE"/>
    <property type="match status" value="1"/>
</dbReference>
<dbReference type="GO" id="GO:0031177">
    <property type="term" value="F:phosphopantetheine binding"/>
    <property type="evidence" value="ECO:0007669"/>
    <property type="project" value="InterPro"/>
</dbReference>
<dbReference type="InterPro" id="IPR051414">
    <property type="entry name" value="Adenylate-forming_Reductase"/>
</dbReference>
<evidence type="ECO:0000256" key="1">
    <source>
        <dbReference type="ARBA" id="ARBA00022450"/>
    </source>
</evidence>
<proteinExistence type="predicted"/>
<evidence type="ECO:0000256" key="2">
    <source>
        <dbReference type="ARBA" id="ARBA00022553"/>
    </source>
</evidence>
<dbReference type="InterPro" id="IPR036291">
    <property type="entry name" value="NAD(P)-bd_dom_sf"/>
</dbReference>
<reference evidence="4" key="1">
    <citation type="submission" date="2019-04" db="EMBL/GenBank/DDBJ databases">
        <title>Sequencing of skin fungus with MAO and IRED activity.</title>
        <authorList>
            <person name="Marsaioli A.J."/>
            <person name="Bonatto J.M.C."/>
            <person name="Reis Junior O."/>
        </authorList>
    </citation>
    <scope>NUCLEOTIDE SEQUENCE</scope>
    <source>
        <strain evidence="4">30M1</strain>
    </source>
</reference>
<dbReference type="Gene3D" id="1.10.1200.10">
    <property type="entry name" value="ACP-like"/>
    <property type="match status" value="1"/>
</dbReference>
<gene>
    <name evidence="4" type="ORF">E8E13_002807</name>
</gene>
<dbReference type="Pfam" id="PF00550">
    <property type="entry name" value="PP-binding"/>
    <property type="match status" value="1"/>
</dbReference>
<dbReference type="InterPro" id="IPR036736">
    <property type="entry name" value="ACP-like_sf"/>
</dbReference>
<evidence type="ECO:0000313" key="4">
    <source>
        <dbReference type="EMBL" id="KAF2994608.1"/>
    </source>
</evidence>
<dbReference type="SMART" id="SM00823">
    <property type="entry name" value="PKS_PP"/>
    <property type="match status" value="1"/>
</dbReference>
<organism evidence="4 5">
    <name type="scientific">Curvularia kusanoi</name>
    <name type="common">Cochliobolus kusanoi</name>
    <dbReference type="NCBI Taxonomy" id="90978"/>
    <lineage>
        <taxon>Eukaryota</taxon>
        <taxon>Fungi</taxon>
        <taxon>Dikarya</taxon>
        <taxon>Ascomycota</taxon>
        <taxon>Pezizomycotina</taxon>
        <taxon>Dothideomycetes</taxon>
        <taxon>Pleosporomycetidae</taxon>
        <taxon>Pleosporales</taxon>
        <taxon>Pleosporineae</taxon>
        <taxon>Pleosporaceae</taxon>
        <taxon>Curvularia</taxon>
    </lineage>
</organism>
<dbReference type="InterPro" id="IPR009081">
    <property type="entry name" value="PP-bd_ACP"/>
</dbReference>
<dbReference type="InterPro" id="IPR006162">
    <property type="entry name" value="Ppantetheine_attach_site"/>
</dbReference>
<dbReference type="SUPFAM" id="SSF51735">
    <property type="entry name" value="NAD(P)-binding Rossmann-fold domains"/>
    <property type="match status" value="1"/>
</dbReference>
<comment type="caution">
    <text evidence="4">The sequence shown here is derived from an EMBL/GenBank/DDBJ whole genome shotgun (WGS) entry which is preliminary data.</text>
</comment>
<keyword evidence="5" id="KW-1185">Reference proteome</keyword>
<dbReference type="Pfam" id="PF23562">
    <property type="entry name" value="AMP-binding_C_3"/>
    <property type="match status" value="1"/>
</dbReference>
<dbReference type="InterPro" id="IPR042099">
    <property type="entry name" value="ANL_N_sf"/>
</dbReference>
<dbReference type="Pfam" id="PF00501">
    <property type="entry name" value="AMP-binding"/>
    <property type="match status" value="1"/>
</dbReference>
<accession>A0A9P4W7D6</accession>
<sequence length="817" mass="89243">MLAAVPFFHAMGIIVGLRSLMCKGTIVRLPSERMLSAGLVIEAINSIKPTSGIFPPSILEDASATEEGMKALGQLENVFFGGAPLAAASGDKICQVTNLVTVIGSTEALLMCTLLPTERKEWGYFHWSSATGAVMEPAEDGLCELVLKPVDIQYQAIFHTFPDLSEWRTKDLFRQHPSKPFLWKYSGRRDDIIVLSNGEKFNPVLAEKTIESHPLVKGAVVVGQGKFQAGLLVEPEWSQANTQDPSALVDHIWPMVEQANREAPAHARIYQSKIAIAEAQKPFVRAAKGSIIRSQTVNSFTDVIEALYADEGYSSDPSPSSDDDAHLSNKIRDIFSRVLPSFQKDTADDVDIFSLGVDSLDVLALTNALNKQIRGANVTAPTVYSNPSVRQLAEALSQTVGSTGGQPAAPLTHEEKIDRMVKKYTHDMMRSKASAATPQQPTKHTVILTGSTGSLGTHMLEQLLNDPDVERIYCLNRSADAGTRQKASFDTRHHDTTQFDKASFLQADFGKQNFGLEDSTYARLQDTVTLMIHSAWSVDFNLSLESYEATHIAGVRRAADFAASSKYNPKIVFISSIASVGNWGAVAPNRAAVPESTTSLFDATLTLPQGYGESKHVGAQILAIASHRLGVKTAIVRAGQLAGPSTTSGGAAWNTHEWLPTLVHTSKILKKLPRTLGNQDRVDWVPMDVAAGAVIDIATAPDSDNTQVFHLTNPHTNSWSQLYPMIQAYYKEFGLDVGVVEYDAWVAELKQIPATKENAEKVPGLKLLDFYESLRPQTGMGLPALETRNTEGVSKTLREGKEVDGEVMRKWLQQWAF</sequence>
<dbReference type="SUPFAM" id="SSF47336">
    <property type="entry name" value="ACP-like"/>
    <property type="match status" value="1"/>
</dbReference>
<dbReference type="PROSITE" id="PS50075">
    <property type="entry name" value="CARRIER"/>
    <property type="match status" value="1"/>
</dbReference>
<keyword evidence="1" id="KW-0596">Phosphopantetheine</keyword>
<dbReference type="InterPro" id="IPR013120">
    <property type="entry name" value="FAR_NAD-bd"/>
</dbReference>